<gene>
    <name evidence="2" type="ORF">GCM10010328_59800</name>
</gene>
<evidence type="ECO:0000313" key="3">
    <source>
        <dbReference type="Proteomes" id="UP000624183"/>
    </source>
</evidence>
<keyword evidence="3" id="KW-1185">Reference proteome</keyword>
<accession>A0ABQ3CD93</accession>
<organism evidence="2 3">
    <name type="scientific">Streptomyces rubiginosohelvolus</name>
    <dbReference type="NCBI Taxonomy" id="67362"/>
    <lineage>
        <taxon>Bacteria</taxon>
        <taxon>Bacillati</taxon>
        <taxon>Actinomycetota</taxon>
        <taxon>Actinomycetes</taxon>
        <taxon>Kitasatosporales</taxon>
        <taxon>Streptomycetaceae</taxon>
        <taxon>Streptomyces</taxon>
    </lineage>
</organism>
<evidence type="ECO:0000313" key="2">
    <source>
        <dbReference type="EMBL" id="GGZ76987.1"/>
    </source>
</evidence>
<proteinExistence type="predicted"/>
<dbReference type="EMBL" id="BMUW01000017">
    <property type="protein sequence ID" value="GGZ76987.1"/>
    <property type="molecule type" value="Genomic_DNA"/>
</dbReference>
<evidence type="ECO:0000256" key="1">
    <source>
        <dbReference type="SAM" id="MobiDB-lite"/>
    </source>
</evidence>
<protein>
    <submittedName>
        <fullName evidence="2">Uncharacterized protein</fullName>
    </submittedName>
</protein>
<feature type="region of interest" description="Disordered" evidence="1">
    <location>
        <begin position="49"/>
        <end position="93"/>
    </location>
</feature>
<name>A0ABQ3CD93_9ACTN</name>
<comment type="caution">
    <text evidence="2">The sequence shown here is derived from an EMBL/GenBank/DDBJ whole genome shotgun (WGS) entry which is preliminary data.</text>
</comment>
<dbReference type="Proteomes" id="UP000624183">
    <property type="component" value="Unassembled WGS sequence"/>
</dbReference>
<reference evidence="3" key="1">
    <citation type="journal article" date="2019" name="Int. J. Syst. Evol. Microbiol.">
        <title>The Global Catalogue of Microorganisms (GCM) 10K type strain sequencing project: providing services to taxonomists for standard genome sequencing and annotation.</title>
        <authorList>
            <consortium name="The Broad Institute Genomics Platform"/>
            <consortium name="The Broad Institute Genome Sequencing Center for Infectious Disease"/>
            <person name="Wu L."/>
            <person name="Ma J."/>
        </authorList>
    </citation>
    <scope>NUCLEOTIDE SEQUENCE [LARGE SCALE GENOMIC DNA]</scope>
    <source>
        <strain evidence="3">JCM 4602</strain>
    </source>
</reference>
<sequence>MEKLTPLDAGVACGRCAASEPTDGWAAGWTGTSELGCWLMDLLFRAERPSGASEPGKIAEGPGNPGSRALPLRRGAGTAGCIPRGSQERLNGR</sequence>